<protein>
    <submittedName>
        <fullName evidence="2">Uncharacterized protein</fullName>
    </submittedName>
</protein>
<reference evidence="2 3" key="1">
    <citation type="submission" date="2019-08" db="EMBL/GenBank/DDBJ databases">
        <authorList>
            <person name="Alioto T."/>
            <person name="Alioto T."/>
            <person name="Gomez Garrido J."/>
        </authorList>
    </citation>
    <scope>NUCLEOTIDE SEQUENCE [LARGE SCALE GENOMIC DNA]</scope>
</reference>
<evidence type="ECO:0000313" key="2">
    <source>
        <dbReference type="EMBL" id="VVC30969.1"/>
    </source>
</evidence>
<feature type="chain" id="PRO_5023048804" evidence="1">
    <location>
        <begin position="23"/>
        <end position="422"/>
    </location>
</feature>
<organism evidence="2 3">
    <name type="scientific">Cinara cedri</name>
    <dbReference type="NCBI Taxonomy" id="506608"/>
    <lineage>
        <taxon>Eukaryota</taxon>
        <taxon>Metazoa</taxon>
        <taxon>Ecdysozoa</taxon>
        <taxon>Arthropoda</taxon>
        <taxon>Hexapoda</taxon>
        <taxon>Insecta</taxon>
        <taxon>Pterygota</taxon>
        <taxon>Neoptera</taxon>
        <taxon>Paraneoptera</taxon>
        <taxon>Hemiptera</taxon>
        <taxon>Sternorrhyncha</taxon>
        <taxon>Aphidomorpha</taxon>
        <taxon>Aphidoidea</taxon>
        <taxon>Aphididae</taxon>
        <taxon>Lachninae</taxon>
        <taxon>Cinara</taxon>
    </lineage>
</organism>
<dbReference type="Proteomes" id="UP000325440">
    <property type="component" value="Unassembled WGS sequence"/>
</dbReference>
<name>A0A5E4MFN2_9HEMI</name>
<evidence type="ECO:0000256" key="1">
    <source>
        <dbReference type="SAM" id="SignalP"/>
    </source>
</evidence>
<keyword evidence="3" id="KW-1185">Reference proteome</keyword>
<dbReference type="EMBL" id="CABPRJ010000554">
    <property type="protein sequence ID" value="VVC30969.1"/>
    <property type="molecule type" value="Genomic_DNA"/>
</dbReference>
<keyword evidence="1" id="KW-0732">Signal</keyword>
<gene>
    <name evidence="2" type="ORF">CINCED_3A015970</name>
</gene>
<evidence type="ECO:0000313" key="3">
    <source>
        <dbReference type="Proteomes" id="UP000325440"/>
    </source>
</evidence>
<dbReference type="AlphaFoldDB" id="A0A5E4MFN2"/>
<proteinExistence type="predicted"/>
<feature type="signal peptide" evidence="1">
    <location>
        <begin position="1"/>
        <end position="22"/>
    </location>
</feature>
<accession>A0A5E4MFN2</accession>
<sequence>MIMMEPSNAVIAFLITVACVSATVVPGKQYRVGRSPSSSRRRPDWQYDDDVDSYKLFVSNYDDWTLFDDQFQSNFHSSKSFDRGISGRVDSLRASTEKPASRFGLSPDVDDDEDRFPEAKAVPEKYTVNGPQGTRTSYRDVLVTDAPRTKYITKCYDHIPRRARSIGNRFLIQPPFQFTKLKPTKGEERPVKSLLEKMYPILSEIHVPEDFPAHLAVTTATINKVPIMSPSHVAKVTPGEFKEASVEFPTHFEVVTPAPVVDGFPVRFPAYLAKATPTEDAKGVKTVTPIDTNNISTVNVHTGVADSDDLPVVVHDNGPGQVFKMAFNKNDPIIALLKDPKVFKDYVRVSVDLANVLPEMIEQMDVLTKRCLHISWESENVLVLVKSKPMANGECMRYTAPMSMAEELNYTRQRWADRQLKH</sequence>